<reference evidence="1 2" key="1">
    <citation type="submission" date="2024-01" db="EMBL/GenBank/DDBJ databases">
        <title>A telomere-to-telomere, gap-free genome of sweet tea (Lithocarpus litseifolius).</title>
        <authorList>
            <person name="Zhou J."/>
        </authorList>
    </citation>
    <scope>NUCLEOTIDE SEQUENCE [LARGE SCALE GENOMIC DNA]</scope>
    <source>
        <strain evidence="1">Zhou-2022a</strain>
        <tissue evidence="1">Leaf</tissue>
    </source>
</reference>
<dbReference type="SUPFAM" id="SSF53098">
    <property type="entry name" value="Ribonuclease H-like"/>
    <property type="match status" value="1"/>
</dbReference>
<proteinExistence type="predicted"/>
<keyword evidence="2" id="KW-1185">Reference proteome</keyword>
<dbReference type="PANTHER" id="PTHR46481">
    <property type="entry name" value="ZINC FINGER BED DOMAIN-CONTAINING PROTEIN 4"/>
    <property type="match status" value="1"/>
</dbReference>
<dbReference type="Proteomes" id="UP001459277">
    <property type="component" value="Unassembled WGS sequence"/>
</dbReference>
<accession>A0AAW2BGB1</accession>
<evidence type="ECO:0000313" key="2">
    <source>
        <dbReference type="Proteomes" id="UP001459277"/>
    </source>
</evidence>
<dbReference type="PANTHER" id="PTHR46481:SF6">
    <property type="entry name" value="ZINC FINGER BED DOMAIN-CONTAINING PROTEIN RICESLEEPER 2-LIKE"/>
    <property type="match status" value="1"/>
</dbReference>
<comment type="caution">
    <text evidence="1">The sequence shown here is derived from an EMBL/GenBank/DDBJ whole genome shotgun (WGS) entry which is preliminary data.</text>
</comment>
<dbReference type="InterPro" id="IPR012337">
    <property type="entry name" value="RNaseH-like_sf"/>
</dbReference>
<protein>
    <submittedName>
        <fullName evidence="1">Uncharacterized protein</fullName>
    </submittedName>
</protein>
<evidence type="ECO:0000313" key="1">
    <source>
        <dbReference type="EMBL" id="KAK9983920.1"/>
    </source>
</evidence>
<organism evidence="1 2">
    <name type="scientific">Lithocarpus litseifolius</name>
    <dbReference type="NCBI Taxonomy" id="425828"/>
    <lineage>
        <taxon>Eukaryota</taxon>
        <taxon>Viridiplantae</taxon>
        <taxon>Streptophyta</taxon>
        <taxon>Embryophyta</taxon>
        <taxon>Tracheophyta</taxon>
        <taxon>Spermatophyta</taxon>
        <taxon>Magnoliopsida</taxon>
        <taxon>eudicotyledons</taxon>
        <taxon>Gunneridae</taxon>
        <taxon>Pentapetalae</taxon>
        <taxon>rosids</taxon>
        <taxon>fabids</taxon>
        <taxon>Fagales</taxon>
        <taxon>Fagaceae</taxon>
        <taxon>Lithocarpus</taxon>
    </lineage>
</organism>
<dbReference type="InterPro" id="IPR052035">
    <property type="entry name" value="ZnF_BED_domain_contain"/>
</dbReference>
<gene>
    <name evidence="1" type="ORF">SO802_033445</name>
</gene>
<name>A0AAW2BGB1_9ROSI</name>
<sequence>MAIIRHNYSFSFTEHEVNREINIFLNPDVKPTCRNTAKSDVLKIYKRERENLKRALKLVPVKICLTSYLWKSSTTDEYMVLIAHYIDVNWKLQIRVLCFSHTPPPRRGKILAKRLFNILKEWGIEKKVFTITLDNASYNDTLVNSFKKNPSFRSSLPCSGEFFHVHCGTHFLNLIVQEGLKIIEHGVHNIHESVTYVRGNDTRKLRCAECL</sequence>
<dbReference type="AlphaFoldDB" id="A0AAW2BGB1"/>
<dbReference type="EMBL" id="JAZDWU010000012">
    <property type="protein sequence ID" value="KAK9983920.1"/>
    <property type="molecule type" value="Genomic_DNA"/>
</dbReference>